<accession>A0A858A4W4</accession>
<dbReference type="EMBL" id="MN931750">
    <property type="protein sequence ID" value="QHW18154.1"/>
    <property type="molecule type" value="Genomic_DNA"/>
</dbReference>
<proteinExistence type="predicted"/>
<protein>
    <submittedName>
        <fullName evidence="2">MC001R</fullName>
    </submittedName>
</protein>
<dbReference type="Proteomes" id="UP000606457">
    <property type="component" value="Segment"/>
</dbReference>
<feature type="region of interest" description="Disordered" evidence="1">
    <location>
        <begin position="343"/>
        <end position="402"/>
    </location>
</feature>
<feature type="compositionally biased region" description="Basic residues" evidence="1">
    <location>
        <begin position="343"/>
        <end position="353"/>
    </location>
</feature>
<reference evidence="2" key="1">
    <citation type="submission" date="2020-01" db="EMBL/GenBank/DDBJ databases">
        <title>Global genomic diversity of Molluscum contagiosum virus.</title>
        <authorList>
            <person name="Zorec T.M."/>
            <person name="Skubic L."/>
            <person name="Hosnjak L."/>
            <person name="Trcko K."/>
            <person name="Poljak M."/>
        </authorList>
    </citation>
    <scope>NUCLEOTIDE SEQUENCE</scope>
    <source>
        <strain evidence="2">MCV2_MB101</strain>
    </source>
</reference>
<evidence type="ECO:0000313" key="3">
    <source>
        <dbReference type="Proteomes" id="UP000606457"/>
    </source>
</evidence>
<organism evidence="2 3">
    <name type="scientific">Molluscum contagiosum virus</name>
    <dbReference type="NCBI Taxonomy" id="10279"/>
    <lineage>
        <taxon>Viruses</taxon>
        <taxon>Varidnaviria</taxon>
        <taxon>Bamfordvirae</taxon>
        <taxon>Nucleocytoviricota</taxon>
        <taxon>Pokkesviricetes</taxon>
        <taxon>Chitovirales</taxon>
        <taxon>Poxviridae</taxon>
        <taxon>Chordopoxvirinae</taxon>
        <taxon>Molluscipoxvirus</taxon>
        <taxon>Molluscipoxvirus molluscum</taxon>
    </lineage>
</organism>
<gene>
    <name evidence="2" type="primary">MC001R</name>
</gene>
<feature type="compositionally biased region" description="Basic residues" evidence="1">
    <location>
        <begin position="360"/>
        <end position="370"/>
    </location>
</feature>
<name>A0A858A4W4_9POXV</name>
<evidence type="ECO:0000313" key="2">
    <source>
        <dbReference type="EMBL" id="QHW18154.1"/>
    </source>
</evidence>
<sequence length="402" mass="45266">MFFVRVRRDSRSQVPGRARLFGVAHARLLCLVRAGTMRRARTVVLCRVCGAPSTVWYRTVLLRVCGHQCWLLGTRCCFFACRHEQFFAGQPVVVPGHKTSRVRPSARVVVVQAQEVLGAGGAHRCFVLSRAQAAGTRCQGRAQVFCSFTRAGSRTEHGRVLCFCFPCRQQDRTRACFVFLFSSRACMHLAASTSFRARTRLCPFARAGTWHEPGCVLSRVQAPGTNTVVFVFWVLFPPARADAPARTRLFRAGASRFVCVCGHEQSCFLFARLQTHVLVSACVRVCLSHEDNTSTTCSLCSVRADARHRASNHPERARVCVHQAASSRRRVRADTRARVLSCPRRRAARRTPRRTNNENRRKKQRARAARSQRALRAQHRHAVPEEHRQQPRRPRAAAATVS</sequence>
<evidence type="ECO:0000256" key="1">
    <source>
        <dbReference type="SAM" id="MobiDB-lite"/>
    </source>
</evidence>